<dbReference type="Pfam" id="PF01425">
    <property type="entry name" value="Amidase"/>
    <property type="match status" value="1"/>
</dbReference>
<organism evidence="3 4">
    <name type="scientific">Patulibacter medicamentivorans</name>
    <dbReference type="NCBI Taxonomy" id="1097667"/>
    <lineage>
        <taxon>Bacteria</taxon>
        <taxon>Bacillati</taxon>
        <taxon>Actinomycetota</taxon>
        <taxon>Thermoleophilia</taxon>
        <taxon>Solirubrobacterales</taxon>
        <taxon>Patulibacteraceae</taxon>
        <taxon>Patulibacter</taxon>
    </lineage>
</organism>
<dbReference type="GO" id="GO:0012505">
    <property type="term" value="C:endomembrane system"/>
    <property type="evidence" value="ECO:0007669"/>
    <property type="project" value="TreeGrafter"/>
</dbReference>
<protein>
    <submittedName>
        <fullName evidence="3">Amidase</fullName>
    </submittedName>
</protein>
<dbReference type="PANTHER" id="PTHR43372">
    <property type="entry name" value="FATTY-ACID AMIDE HYDROLASE"/>
    <property type="match status" value="1"/>
</dbReference>
<accession>H0E0P0</accession>
<keyword evidence="4" id="KW-1185">Reference proteome</keyword>
<comment type="caution">
    <text evidence="3">The sequence shown here is derived from an EMBL/GenBank/DDBJ whole genome shotgun (WGS) entry which is preliminary data.</text>
</comment>
<sequence>MDGGAGRPSARTWLDRMARGTCSARELVADVLARVDAADARVHAVVHRDDAAVLAAAERADAARRSGDRRPLLGLPVSIKDVLDVDGWPTTAGSLARRGHVADRDATVVARLRAAGAIPLLKTNVPELSSSFETDNLLHGRSDHPLDRSRTPGGSSGGEGALLGADATIVGIGTDGGGSIRVPSHYCGTVGLRPTTGRTPETGLWPPTRAAGTMDFTCVGPMARHVEDLTLLLPVIAGADGVDPYAVDAPLAEPPALGGRALRVAWYAGHPDAPAPTPGTVVAVHAAVAALADAGHEVEEIAPPRVGGEHTATTLFFAAAGADGGAGMREAVAAAGGRHHPQFQALLDGAAGAPTVTAGAYLALQEQVFAFRARMRALAAEHDVLLSPVASGPAPRHGEAPAGVPADAYLRYEAFEFCHLNAVAGLPAASVPAVTEEGLPVGVQIAAAAFREDLVLAVAALLERELGGFRLNRRLATAGDAPL</sequence>
<dbReference type="InterPro" id="IPR023631">
    <property type="entry name" value="Amidase_dom"/>
</dbReference>
<evidence type="ECO:0000256" key="1">
    <source>
        <dbReference type="SAM" id="MobiDB-lite"/>
    </source>
</evidence>
<dbReference type="PROSITE" id="PS00571">
    <property type="entry name" value="AMIDASES"/>
    <property type="match status" value="1"/>
</dbReference>
<feature type="region of interest" description="Disordered" evidence="1">
    <location>
        <begin position="135"/>
        <end position="160"/>
    </location>
</feature>
<dbReference type="Gene3D" id="3.90.1300.10">
    <property type="entry name" value="Amidase signature (AS) domain"/>
    <property type="match status" value="1"/>
</dbReference>
<name>H0E0P0_9ACTN</name>
<dbReference type="InterPro" id="IPR020556">
    <property type="entry name" value="Amidase_CS"/>
</dbReference>
<dbReference type="PANTHER" id="PTHR43372:SF4">
    <property type="entry name" value="FATTY-ACID AMIDE HYDROLASE 2"/>
    <property type="match status" value="1"/>
</dbReference>
<dbReference type="EMBL" id="AGUD01000011">
    <property type="protein sequence ID" value="EHN12774.1"/>
    <property type="molecule type" value="Genomic_DNA"/>
</dbReference>
<gene>
    <name evidence="3" type="ORF">PAI11_03480</name>
</gene>
<reference evidence="3 4" key="1">
    <citation type="journal article" date="2013" name="Biodegradation">
        <title>Quantitative proteomic analysis of ibuprofen-degrading Patulibacter sp. strain I11.</title>
        <authorList>
            <person name="Almeida B."/>
            <person name="Kjeldal H."/>
            <person name="Lolas I."/>
            <person name="Knudsen A.D."/>
            <person name="Carvalho G."/>
            <person name="Nielsen K.L."/>
            <person name="Barreto Crespo M.T."/>
            <person name="Stensballe A."/>
            <person name="Nielsen J.L."/>
        </authorList>
    </citation>
    <scope>NUCLEOTIDE SEQUENCE [LARGE SCALE GENOMIC DNA]</scope>
    <source>
        <strain evidence="3 4">I11</strain>
    </source>
</reference>
<dbReference type="AlphaFoldDB" id="H0E0P0"/>
<proteinExistence type="predicted"/>
<evidence type="ECO:0000259" key="2">
    <source>
        <dbReference type="Pfam" id="PF01425"/>
    </source>
</evidence>
<evidence type="ECO:0000313" key="4">
    <source>
        <dbReference type="Proteomes" id="UP000005143"/>
    </source>
</evidence>
<dbReference type="InterPro" id="IPR052739">
    <property type="entry name" value="FAAH2"/>
</dbReference>
<feature type="compositionally biased region" description="Basic and acidic residues" evidence="1">
    <location>
        <begin position="136"/>
        <end position="150"/>
    </location>
</feature>
<dbReference type="InterPro" id="IPR036928">
    <property type="entry name" value="AS_sf"/>
</dbReference>
<evidence type="ECO:0000313" key="3">
    <source>
        <dbReference type="EMBL" id="EHN12774.1"/>
    </source>
</evidence>
<feature type="domain" description="Amidase" evidence="2">
    <location>
        <begin position="26"/>
        <end position="456"/>
    </location>
</feature>
<dbReference type="SUPFAM" id="SSF75304">
    <property type="entry name" value="Amidase signature (AS) enzymes"/>
    <property type="match status" value="1"/>
</dbReference>
<dbReference type="Proteomes" id="UP000005143">
    <property type="component" value="Unassembled WGS sequence"/>
</dbReference>